<keyword evidence="4" id="KW-0067">ATP-binding</keyword>
<feature type="domain" description="ABC transporter" evidence="5">
    <location>
        <begin position="6"/>
        <end position="219"/>
    </location>
</feature>
<reference evidence="6 7" key="1">
    <citation type="journal article" date="2017" name="BMC Genomics">
        <title>Genomic analysis of methanogenic archaea reveals a shift towards energy conservation.</title>
        <authorList>
            <person name="Gilmore S.P."/>
            <person name="Henske J.K."/>
            <person name="Sexton J.A."/>
            <person name="Solomon K.V."/>
            <person name="Seppala S."/>
            <person name="Yoo J.I."/>
            <person name="Huyett L.M."/>
            <person name="Pressman A."/>
            <person name="Cogan J.Z."/>
            <person name="Kivenson V."/>
            <person name="Peng X."/>
            <person name="Tan Y."/>
            <person name="Valentine D.L."/>
            <person name="O'Malley M.A."/>
        </authorList>
    </citation>
    <scope>NUCLEOTIDE SEQUENCE [LARGE SCALE GENOMIC DNA]</scope>
    <source>
        <strain evidence="6 7">M.o.H.</strain>
    </source>
</reference>
<dbReference type="OrthoDB" id="18209at2157"/>
<evidence type="ECO:0000313" key="7">
    <source>
        <dbReference type="Proteomes" id="UP000217784"/>
    </source>
</evidence>
<dbReference type="GO" id="GO:0005524">
    <property type="term" value="F:ATP binding"/>
    <property type="evidence" value="ECO:0007669"/>
    <property type="project" value="UniProtKB-KW"/>
</dbReference>
<dbReference type="InterPro" id="IPR027417">
    <property type="entry name" value="P-loop_NTPase"/>
</dbReference>
<dbReference type="PROSITE" id="PS50893">
    <property type="entry name" value="ABC_TRANSPORTER_2"/>
    <property type="match status" value="1"/>
</dbReference>
<dbReference type="Pfam" id="PF00005">
    <property type="entry name" value="ABC_tran"/>
    <property type="match status" value="1"/>
</dbReference>
<dbReference type="CDD" id="cd03255">
    <property type="entry name" value="ABC_MJ0796_LolCDE_FtsE"/>
    <property type="match status" value="1"/>
</dbReference>
<comment type="caution">
    <text evidence="6">The sequence shown here is derived from an EMBL/GenBank/DDBJ whole genome shotgun (WGS) entry which is preliminary data.</text>
</comment>
<proteinExistence type="inferred from homology"/>
<evidence type="ECO:0000259" key="5">
    <source>
        <dbReference type="PROSITE" id="PS50893"/>
    </source>
</evidence>
<evidence type="ECO:0000256" key="1">
    <source>
        <dbReference type="ARBA" id="ARBA00005417"/>
    </source>
</evidence>
<gene>
    <name evidence="6" type="ORF">ASJ80_15240</name>
</gene>
<dbReference type="InterPro" id="IPR003593">
    <property type="entry name" value="AAA+_ATPase"/>
</dbReference>
<dbReference type="AlphaFoldDB" id="A0A2A2HAA1"/>
<dbReference type="RefSeq" id="WP_069583133.1">
    <property type="nucleotide sequence ID" value="NZ_LMVM01000001.1"/>
</dbReference>
<dbReference type="PANTHER" id="PTHR42798">
    <property type="entry name" value="LIPOPROTEIN-RELEASING SYSTEM ATP-BINDING PROTEIN LOLD"/>
    <property type="match status" value="1"/>
</dbReference>
<dbReference type="InterPro" id="IPR003439">
    <property type="entry name" value="ABC_transporter-like_ATP-bd"/>
</dbReference>
<accession>A0A2A2HAA1</accession>
<dbReference type="Proteomes" id="UP000217784">
    <property type="component" value="Unassembled WGS sequence"/>
</dbReference>
<organism evidence="6 7">
    <name type="scientific">Methanobacterium bryantii</name>
    <dbReference type="NCBI Taxonomy" id="2161"/>
    <lineage>
        <taxon>Archaea</taxon>
        <taxon>Methanobacteriati</taxon>
        <taxon>Methanobacteriota</taxon>
        <taxon>Methanomada group</taxon>
        <taxon>Methanobacteria</taxon>
        <taxon>Methanobacteriales</taxon>
        <taxon>Methanobacteriaceae</taxon>
        <taxon>Methanobacterium</taxon>
    </lineage>
</organism>
<evidence type="ECO:0000256" key="2">
    <source>
        <dbReference type="ARBA" id="ARBA00022448"/>
    </source>
</evidence>
<keyword evidence="7" id="KW-1185">Reference proteome</keyword>
<evidence type="ECO:0000256" key="3">
    <source>
        <dbReference type="ARBA" id="ARBA00022741"/>
    </source>
</evidence>
<protein>
    <recommendedName>
        <fullName evidence="5">ABC transporter domain-containing protein</fullName>
    </recommendedName>
</protein>
<dbReference type="SUPFAM" id="SSF52540">
    <property type="entry name" value="P-loop containing nucleoside triphosphate hydrolases"/>
    <property type="match status" value="1"/>
</dbReference>
<dbReference type="Gene3D" id="3.40.50.300">
    <property type="entry name" value="P-loop containing nucleotide triphosphate hydrolases"/>
    <property type="match status" value="1"/>
</dbReference>
<dbReference type="InterPro" id="IPR017911">
    <property type="entry name" value="MacB-like_ATP-bd"/>
</dbReference>
<dbReference type="EMBL" id="LMVM01000001">
    <property type="protein sequence ID" value="PAV06184.1"/>
    <property type="molecule type" value="Genomic_DNA"/>
</dbReference>
<dbReference type="SMART" id="SM00382">
    <property type="entry name" value="AAA"/>
    <property type="match status" value="1"/>
</dbReference>
<evidence type="ECO:0000256" key="4">
    <source>
        <dbReference type="ARBA" id="ARBA00022840"/>
    </source>
</evidence>
<evidence type="ECO:0000313" key="6">
    <source>
        <dbReference type="EMBL" id="PAV06184.1"/>
    </source>
</evidence>
<keyword evidence="2" id="KW-0813">Transport</keyword>
<sequence length="219" mass="24528">MTNDILKFKEVWKTYGADKTKITALKGINLELKKNSLNLILGPSGSGKTTILNLASLLNTPTNGEILINGQNTSKLSKSERSKIRQNKIGIVYQRANLFPYLNLLENTMLPMISKDMNNASKVLNNVGIVEISKFPDEISIEKQQRVALARSMINDPHLIIADEPTGELDKKSTEAVMDLIMQIKSKNTILMLSNNLNLTEYCDELFLIKDGYLQKSKN</sequence>
<dbReference type="GO" id="GO:0016887">
    <property type="term" value="F:ATP hydrolysis activity"/>
    <property type="evidence" value="ECO:0007669"/>
    <property type="project" value="InterPro"/>
</dbReference>
<keyword evidence="3" id="KW-0547">Nucleotide-binding</keyword>
<comment type="similarity">
    <text evidence="1">Belongs to the ABC transporter superfamily.</text>
</comment>
<dbReference type="PANTHER" id="PTHR42798:SF7">
    <property type="entry name" value="ALPHA-D-RIBOSE 1-METHYLPHOSPHONATE 5-TRIPHOSPHATE SYNTHASE SUBUNIT PHNL"/>
    <property type="match status" value="1"/>
</dbReference>
<name>A0A2A2HAA1_METBR</name>